<dbReference type="PROSITE" id="PS51782">
    <property type="entry name" value="LYSM"/>
    <property type="match status" value="1"/>
</dbReference>
<dbReference type="CDD" id="cd00118">
    <property type="entry name" value="LysM"/>
    <property type="match status" value="1"/>
</dbReference>
<proteinExistence type="predicted"/>
<sequence length="103" mass="11079">MPTYTVVEGDTLWKIGVSHGLSLDTATEEMFAANPQLHGSEDLQIGQVINIPGNQGGGQDNLDQGAALNIQNQARHEASQRGRARNDLVWDNDLANAAAQWAN</sequence>
<dbReference type="InterPro" id="IPR035940">
    <property type="entry name" value="CAP_sf"/>
</dbReference>
<dbReference type="SUPFAM" id="SSF55797">
    <property type="entry name" value="PR-1-like"/>
    <property type="match status" value="1"/>
</dbReference>
<gene>
    <name evidence="2" type="ORF">HMPREF1541_10914</name>
</gene>
<dbReference type="AlphaFoldDB" id="W2S801"/>
<keyword evidence="3" id="KW-1185">Reference proteome</keyword>
<reference evidence="2 3" key="1">
    <citation type="submission" date="2013-03" db="EMBL/GenBank/DDBJ databases">
        <title>The Genome Sequence of Phialophora europaea CBS 101466.</title>
        <authorList>
            <consortium name="The Broad Institute Genomics Platform"/>
            <person name="Cuomo C."/>
            <person name="de Hoog S."/>
            <person name="Gorbushina A."/>
            <person name="Walker B."/>
            <person name="Young S.K."/>
            <person name="Zeng Q."/>
            <person name="Gargeya S."/>
            <person name="Fitzgerald M."/>
            <person name="Haas B."/>
            <person name="Abouelleil A."/>
            <person name="Allen A.W."/>
            <person name="Alvarado L."/>
            <person name="Arachchi H.M."/>
            <person name="Berlin A.M."/>
            <person name="Chapman S.B."/>
            <person name="Gainer-Dewar J."/>
            <person name="Goldberg J."/>
            <person name="Griggs A."/>
            <person name="Gujja S."/>
            <person name="Hansen M."/>
            <person name="Howarth C."/>
            <person name="Imamovic A."/>
            <person name="Ireland A."/>
            <person name="Larimer J."/>
            <person name="McCowan C."/>
            <person name="Murphy C."/>
            <person name="Pearson M."/>
            <person name="Poon T.W."/>
            <person name="Priest M."/>
            <person name="Roberts A."/>
            <person name="Saif S."/>
            <person name="Shea T."/>
            <person name="Sisk P."/>
            <person name="Sykes S."/>
            <person name="Wortman J."/>
            <person name="Nusbaum C."/>
            <person name="Birren B."/>
        </authorList>
    </citation>
    <scope>NUCLEOTIDE SEQUENCE [LARGE SCALE GENOMIC DNA]</scope>
    <source>
        <strain evidence="2 3">CBS 101466</strain>
    </source>
</reference>
<dbReference type="Pfam" id="PF01476">
    <property type="entry name" value="LysM"/>
    <property type="match status" value="1"/>
</dbReference>
<feature type="domain" description="LysM" evidence="1">
    <location>
        <begin position="2"/>
        <end position="51"/>
    </location>
</feature>
<dbReference type="Gene3D" id="3.10.350.10">
    <property type="entry name" value="LysM domain"/>
    <property type="match status" value="1"/>
</dbReference>
<dbReference type="SMART" id="SM00257">
    <property type="entry name" value="LysM"/>
    <property type="match status" value="1"/>
</dbReference>
<evidence type="ECO:0000259" key="1">
    <source>
        <dbReference type="PROSITE" id="PS51782"/>
    </source>
</evidence>
<dbReference type="HOGENOM" id="CLU_2263621_0_0_1"/>
<dbReference type="GeneID" id="19978253"/>
<evidence type="ECO:0000313" key="3">
    <source>
        <dbReference type="Proteomes" id="UP000030752"/>
    </source>
</evidence>
<evidence type="ECO:0000313" key="2">
    <source>
        <dbReference type="EMBL" id="ETN44049.1"/>
    </source>
</evidence>
<dbReference type="VEuPathDB" id="FungiDB:HMPREF1541_10914"/>
<dbReference type="InParanoid" id="W2S801"/>
<organism evidence="2 3">
    <name type="scientific">Cyphellophora europaea (strain CBS 101466)</name>
    <name type="common">Phialophora europaea</name>
    <dbReference type="NCBI Taxonomy" id="1220924"/>
    <lineage>
        <taxon>Eukaryota</taxon>
        <taxon>Fungi</taxon>
        <taxon>Dikarya</taxon>
        <taxon>Ascomycota</taxon>
        <taxon>Pezizomycotina</taxon>
        <taxon>Eurotiomycetes</taxon>
        <taxon>Chaetothyriomycetidae</taxon>
        <taxon>Chaetothyriales</taxon>
        <taxon>Cyphellophoraceae</taxon>
        <taxon>Cyphellophora</taxon>
    </lineage>
</organism>
<dbReference type="STRING" id="1220924.W2S801"/>
<name>W2S801_CYPE1</name>
<accession>W2S801</accession>
<dbReference type="InterPro" id="IPR018392">
    <property type="entry name" value="LysM"/>
</dbReference>
<dbReference type="Proteomes" id="UP000030752">
    <property type="component" value="Unassembled WGS sequence"/>
</dbReference>
<dbReference type="RefSeq" id="XP_008713805.1">
    <property type="nucleotide sequence ID" value="XM_008715583.1"/>
</dbReference>
<protein>
    <recommendedName>
        <fullName evidence="1">LysM domain-containing protein</fullName>
    </recommendedName>
</protein>
<dbReference type="EMBL" id="KB822716">
    <property type="protein sequence ID" value="ETN44049.1"/>
    <property type="molecule type" value="Genomic_DNA"/>
</dbReference>
<dbReference type="SUPFAM" id="SSF54106">
    <property type="entry name" value="LysM domain"/>
    <property type="match status" value="1"/>
</dbReference>
<dbReference type="InterPro" id="IPR036779">
    <property type="entry name" value="LysM_dom_sf"/>
</dbReference>
<dbReference type="OrthoDB" id="1193027at2759"/>